<feature type="transmembrane region" description="Helical" evidence="1">
    <location>
        <begin position="187"/>
        <end position="208"/>
    </location>
</feature>
<evidence type="ECO:0000313" key="4">
    <source>
        <dbReference type="Proteomes" id="UP000322244"/>
    </source>
</evidence>
<feature type="transmembrane region" description="Helical" evidence="1">
    <location>
        <begin position="72"/>
        <end position="93"/>
    </location>
</feature>
<keyword evidence="4" id="KW-1185">Reference proteome</keyword>
<dbReference type="AlphaFoldDB" id="A0A5A7SAI2"/>
<proteinExistence type="predicted"/>
<feature type="chain" id="PRO_5022839020" description="Tat (Twin-arginine translocation) pathway signal sequence" evidence="2">
    <location>
        <begin position="22"/>
        <end position="265"/>
    </location>
</feature>
<dbReference type="EMBL" id="VLNY01000004">
    <property type="protein sequence ID" value="KAA0023160.1"/>
    <property type="molecule type" value="Genomic_DNA"/>
</dbReference>
<sequence length="265" mass="27688">MLTALASALVVAVFVAPGALAKAPGGQTFDEAWLTAALRGAFVEYWNSGGRAFSPSMGTLVDYWFRFHVAKAAIAAILLAVLLALGLHVWRAFLRATDSSYGRQVALAASGVVVTACGLIASAMVMANLQGAVAPFSSLLSMLPFGETNSDLATALGQVREQLHASPTDRISPAAGAMISDFSRYHLAMAVIGAIVAVAFLATSVWLWRQFARMPLLEKRTRRVLASFGVFSALLALAAVVLVVANAGTAADSQPALAAFFDGGW</sequence>
<feature type="transmembrane region" description="Helical" evidence="1">
    <location>
        <begin position="224"/>
        <end position="245"/>
    </location>
</feature>
<accession>A0A5A7SAI2</accession>
<evidence type="ECO:0000256" key="1">
    <source>
        <dbReference type="SAM" id="Phobius"/>
    </source>
</evidence>
<keyword evidence="1" id="KW-0472">Membrane</keyword>
<organism evidence="3 4">
    <name type="scientific">Antrihabitans cavernicola</name>
    <dbReference type="NCBI Taxonomy" id="2495913"/>
    <lineage>
        <taxon>Bacteria</taxon>
        <taxon>Bacillati</taxon>
        <taxon>Actinomycetota</taxon>
        <taxon>Actinomycetes</taxon>
        <taxon>Mycobacteriales</taxon>
        <taxon>Nocardiaceae</taxon>
        <taxon>Antrihabitans</taxon>
    </lineage>
</organism>
<name>A0A5A7SAI2_9NOCA</name>
<protein>
    <recommendedName>
        <fullName evidence="5">Tat (Twin-arginine translocation) pathway signal sequence</fullName>
    </recommendedName>
</protein>
<dbReference type="Proteomes" id="UP000322244">
    <property type="component" value="Unassembled WGS sequence"/>
</dbReference>
<feature type="signal peptide" evidence="2">
    <location>
        <begin position="1"/>
        <end position="21"/>
    </location>
</feature>
<evidence type="ECO:0000256" key="2">
    <source>
        <dbReference type="SAM" id="SignalP"/>
    </source>
</evidence>
<keyword evidence="1" id="KW-0812">Transmembrane</keyword>
<comment type="caution">
    <text evidence="3">The sequence shown here is derived from an EMBL/GenBank/DDBJ whole genome shotgun (WGS) entry which is preliminary data.</text>
</comment>
<dbReference type="OrthoDB" id="3824322at2"/>
<reference evidence="3 4" key="1">
    <citation type="submission" date="2019-07" db="EMBL/GenBank/DDBJ databases">
        <title>Rhodococcus cavernicolus sp. nov., isolated from a cave.</title>
        <authorList>
            <person name="Lee S.D."/>
        </authorList>
    </citation>
    <scope>NUCLEOTIDE SEQUENCE [LARGE SCALE GENOMIC DNA]</scope>
    <source>
        <strain evidence="3 4">C1-24</strain>
    </source>
</reference>
<evidence type="ECO:0008006" key="5">
    <source>
        <dbReference type="Google" id="ProtNLM"/>
    </source>
</evidence>
<gene>
    <name evidence="3" type="ORF">FOY51_09810</name>
</gene>
<evidence type="ECO:0000313" key="3">
    <source>
        <dbReference type="EMBL" id="KAA0023160.1"/>
    </source>
</evidence>
<feature type="transmembrane region" description="Helical" evidence="1">
    <location>
        <begin position="105"/>
        <end position="127"/>
    </location>
</feature>
<keyword evidence="1" id="KW-1133">Transmembrane helix</keyword>
<keyword evidence="2" id="KW-0732">Signal</keyword>